<evidence type="ECO:0000313" key="3">
    <source>
        <dbReference type="Proteomes" id="UP000215902"/>
    </source>
</evidence>
<reference evidence="2 3" key="1">
    <citation type="submission" date="2017-06" db="EMBL/GenBank/DDBJ databases">
        <title>A platform for efficient transgenesis in Macrostomum lignano, a flatworm model organism for stem cell research.</title>
        <authorList>
            <person name="Berezikov E."/>
        </authorList>
    </citation>
    <scope>NUCLEOTIDE SEQUENCE [LARGE SCALE GENOMIC DNA]</scope>
    <source>
        <strain evidence="2">DV1</strain>
        <tissue evidence="2">Whole organism</tissue>
    </source>
</reference>
<feature type="compositionally biased region" description="Acidic residues" evidence="1">
    <location>
        <begin position="134"/>
        <end position="158"/>
    </location>
</feature>
<feature type="compositionally biased region" description="Low complexity" evidence="1">
    <location>
        <begin position="252"/>
        <end position="270"/>
    </location>
</feature>
<feature type="compositionally biased region" description="Basic residues" evidence="1">
    <location>
        <begin position="278"/>
        <end position="292"/>
    </location>
</feature>
<feature type="compositionally biased region" description="Acidic residues" evidence="1">
    <location>
        <begin position="58"/>
        <end position="75"/>
    </location>
</feature>
<gene>
    <name evidence="2" type="ORF">BOX15_Mlig006542g1</name>
</gene>
<sequence length="549" mass="57071">MSAADGEGDENSPPPLPPPPPPPPDLPPPLAPVDQARRDPAIRQKRIFEDTPSSINSEDLDDDPDEAGNDDDNEGEASPTDAAIPDGDVADEEVAAAAGDLLSRRFGSGDLGEGYRSVAHKKLYYSYLKRSAEPDSEEDEDQDDDEEEDDDDDEEAEEAQCSINGANCAAWPARRGRASRGKRIFEGEEDDEDENSDEASGKLDSAVSNGASAAGAVGRHRGKRIFECDGEEDNEESPAPVRGSARRPPPLSSLAAFAAAAATASASATSGLSDLPERRKRKKQKSTKRSRQRSNDEDDSRSNKHWRVLKRPRGRCKAMYESSASSEGSDDEEGDRDSDLKDGSGASDNDDDGASSGYDVSELAGASAKGRPPRPLQEALVSSTAAAALDAIAVSPLGGLNLAAALIDHQRQPAGGTVGGGGLQRQNSMDDIFESVRGLEASGLSVEAVFASAAAVSAASQSSNLQSTAAATVAATASVVSTAPASFGFEADDADELPMSLLPTIDDVVGVGDDSAAGVPTVEDQAVPPTLPFPPLAVPLYIDGGDKDA</sequence>
<dbReference type="PANTHER" id="PTHR48209:SF2">
    <property type="entry name" value="FI24008P1"/>
    <property type="match status" value="1"/>
</dbReference>
<feature type="region of interest" description="Disordered" evidence="1">
    <location>
        <begin position="1"/>
        <end position="90"/>
    </location>
</feature>
<keyword evidence="3" id="KW-1185">Reference proteome</keyword>
<feature type="compositionally biased region" description="Acidic residues" evidence="1">
    <location>
        <begin position="1"/>
        <end position="10"/>
    </location>
</feature>
<evidence type="ECO:0000313" key="2">
    <source>
        <dbReference type="EMBL" id="PAA61203.1"/>
    </source>
</evidence>
<comment type="caution">
    <text evidence="2">The sequence shown here is derived from an EMBL/GenBank/DDBJ whole genome shotgun (WGS) entry which is preliminary data.</text>
</comment>
<proteinExistence type="predicted"/>
<feature type="region of interest" description="Disordered" evidence="1">
    <location>
        <begin position="129"/>
        <end position="377"/>
    </location>
</feature>
<feature type="compositionally biased region" description="Pro residues" evidence="1">
    <location>
        <begin position="12"/>
        <end position="31"/>
    </location>
</feature>
<dbReference type="AlphaFoldDB" id="A0A267EI62"/>
<evidence type="ECO:0000256" key="1">
    <source>
        <dbReference type="SAM" id="MobiDB-lite"/>
    </source>
</evidence>
<feature type="compositionally biased region" description="Acidic residues" evidence="1">
    <location>
        <begin position="187"/>
        <end position="197"/>
    </location>
</feature>
<feature type="compositionally biased region" description="Low complexity" evidence="1">
    <location>
        <begin position="205"/>
        <end position="217"/>
    </location>
</feature>
<feature type="compositionally biased region" description="Basic residues" evidence="1">
    <location>
        <begin position="303"/>
        <end position="316"/>
    </location>
</feature>
<protein>
    <submittedName>
        <fullName evidence="2">Uncharacterized protein</fullName>
    </submittedName>
</protein>
<name>A0A267EI62_9PLAT</name>
<accession>A0A267EI62</accession>
<dbReference type="PANTHER" id="PTHR48209">
    <property type="entry name" value="AGL056WP"/>
    <property type="match status" value="1"/>
</dbReference>
<dbReference type="EMBL" id="NIVC01002060">
    <property type="protein sequence ID" value="PAA61203.1"/>
    <property type="molecule type" value="Genomic_DNA"/>
</dbReference>
<organism evidence="2 3">
    <name type="scientific">Macrostomum lignano</name>
    <dbReference type="NCBI Taxonomy" id="282301"/>
    <lineage>
        <taxon>Eukaryota</taxon>
        <taxon>Metazoa</taxon>
        <taxon>Spiralia</taxon>
        <taxon>Lophotrochozoa</taxon>
        <taxon>Platyhelminthes</taxon>
        <taxon>Rhabditophora</taxon>
        <taxon>Macrostomorpha</taxon>
        <taxon>Macrostomida</taxon>
        <taxon>Macrostomidae</taxon>
        <taxon>Macrostomum</taxon>
    </lineage>
</organism>
<dbReference type="Proteomes" id="UP000215902">
    <property type="component" value="Unassembled WGS sequence"/>
</dbReference>
<feature type="compositionally biased region" description="Basic and acidic residues" evidence="1">
    <location>
        <begin position="35"/>
        <end position="49"/>
    </location>
</feature>